<organism evidence="1 2">
    <name type="scientific">Coemansia linderi</name>
    <dbReference type="NCBI Taxonomy" id="2663919"/>
    <lineage>
        <taxon>Eukaryota</taxon>
        <taxon>Fungi</taxon>
        <taxon>Fungi incertae sedis</taxon>
        <taxon>Zoopagomycota</taxon>
        <taxon>Kickxellomycotina</taxon>
        <taxon>Kickxellomycetes</taxon>
        <taxon>Kickxellales</taxon>
        <taxon>Kickxellaceae</taxon>
        <taxon>Coemansia</taxon>
    </lineage>
</organism>
<comment type="caution">
    <text evidence="1">The sequence shown here is derived from an EMBL/GenBank/DDBJ whole genome shotgun (WGS) entry which is preliminary data.</text>
</comment>
<keyword evidence="2" id="KW-1185">Reference proteome</keyword>
<sequence>MGAHNTSILEALWQQLKALQEPYLHAFVYGESEHSESATNMLVVCDDEGVSYSVDSFLIGVFEWLSKVSESKSMRKLFATRAEETGATAPTPLFNQLVACLLSYAQITTEMMDDWADDMDLFVADEDEDGYRFNVRVSAQELLQALDAAFSQTLPSAMHWATQEYTKLAQRWRQQENDNWWLVSEAILWAIGTLSSSVISEQESDAPGGRLDLGVLFENNVWPLAQCATFPYGQGRSFIFASSVCQALPTSIAAAFAEASSKAVADTQLHPAVRLSAVRATGNFCRLLPSELVKSHQGTFISGLASVIPQLSEDSAHVALDALHAALRVDQDIAANMEPVISQVVIGIWQRYPGDVLLTSIVIDIVEDMARNKQACEAFAQRALPTIAATISQSSDGMVISSGIDLLSGLIKGGPSPMPNGYTDAIFPLLMQILSASIDGEVLQSGQACLKYFVQKDAERIAQWRDDKGVSGLDLIIRFIGLMLSPDSSESSALFVGDLVAKVVQKCSSFIAGDVLAELIRVVTARLATALTASFCSSLLPLYAQLIVRHPSEVIDLLDGMHFADRTGLHVVLSAWFKNYLDVQGYYSRKVSAVALTRLYALGDPRISDVVVQGDIVPNSANKGKIVTRSMSRSNPDQYTQIPAAAKIVKLLLAELEMDVEGAFARQSAAALGSAAGEDLGDDNGDGDEEEGDWEDDADYDAMDEMASAGKYAYLSDLMGDEGDFDDHDDDEDVLEDPIYSQDLNEHLGAFFSQVVCADHAKFSSTIEPTLTTKEREALHRICSR</sequence>
<evidence type="ECO:0000313" key="2">
    <source>
        <dbReference type="Proteomes" id="UP001140066"/>
    </source>
</evidence>
<evidence type="ECO:0000313" key="1">
    <source>
        <dbReference type="EMBL" id="KAJ2787029.1"/>
    </source>
</evidence>
<name>A0ACC1KCN6_9FUNG</name>
<protein>
    <submittedName>
        <fullName evidence="1">Uncharacterized protein</fullName>
    </submittedName>
</protein>
<reference evidence="1" key="1">
    <citation type="submission" date="2022-07" db="EMBL/GenBank/DDBJ databases">
        <title>Phylogenomic reconstructions and comparative analyses of Kickxellomycotina fungi.</title>
        <authorList>
            <person name="Reynolds N.K."/>
            <person name="Stajich J.E."/>
            <person name="Barry K."/>
            <person name="Grigoriev I.V."/>
            <person name="Crous P."/>
            <person name="Smith M.E."/>
        </authorList>
    </citation>
    <scope>NUCLEOTIDE SEQUENCE</scope>
    <source>
        <strain evidence="1">BCRC 34191</strain>
    </source>
</reference>
<dbReference type="EMBL" id="JANBUK010001012">
    <property type="protein sequence ID" value="KAJ2787029.1"/>
    <property type="molecule type" value="Genomic_DNA"/>
</dbReference>
<dbReference type="Proteomes" id="UP001140066">
    <property type="component" value="Unassembled WGS sequence"/>
</dbReference>
<accession>A0ACC1KCN6</accession>
<gene>
    <name evidence="1" type="ORF">GGI18_003187</name>
</gene>
<proteinExistence type="predicted"/>